<dbReference type="PANTHER" id="PTHR43295">
    <property type="entry name" value="ARGININE DECARBOXYLASE"/>
    <property type="match status" value="1"/>
</dbReference>
<comment type="pathway">
    <text evidence="3">Amine and polyamine biosynthesis; agmatine biosynthesis; agmatine from L-arginine: step 1/1.</text>
</comment>
<dbReference type="AlphaFoldDB" id="A0A8S9PCS6"/>
<dbReference type="InterPro" id="IPR009006">
    <property type="entry name" value="Ala_racemase/Decarboxylase_C"/>
</dbReference>
<dbReference type="PRINTS" id="PR01180">
    <property type="entry name" value="ARGDCRBXLASE"/>
</dbReference>
<evidence type="ECO:0000313" key="5">
    <source>
        <dbReference type="Proteomes" id="UP000712600"/>
    </source>
</evidence>
<comment type="caution">
    <text evidence="4">The sequence shown here is derived from an EMBL/GenBank/DDBJ whole genome shotgun (WGS) entry which is preliminary data.</text>
</comment>
<sequence>MLKLLLAYVRSVCDRRSVKHPAHQMNHDDIRFLLECDEARATYEDLYAVVMRGDQESCLMYVEKLNQRCVDGFKDGVLSIEQLASIDGLCEWVLKAIGGSDPMQTYNINLSVFTSIPDLWGIDQLFPIVPIHKLDQRPVAHGVIFGSREFRPPEKLEMANLLSDEPTTNSIMPKGVSAGQGVSELMFQSLKHRAEKVMHTKGYGEYENDEELNNVVACLDYLEFEVTALMSWEEYASHLKSLTCISRHSVNAARSARLSARSGELTWSTVSVDEVLWFLVRVVQHSPARRVEAFQAESDLTRAVFMFRESPGCCSFIVKAQVVSRNPEMPQDPRREMV</sequence>
<evidence type="ECO:0000313" key="4">
    <source>
        <dbReference type="EMBL" id="KAF3514858.1"/>
    </source>
</evidence>
<dbReference type="Gene3D" id="2.40.37.10">
    <property type="entry name" value="Lyase, Ornithine Decarboxylase, Chain A, domain 1"/>
    <property type="match status" value="1"/>
</dbReference>
<accession>A0A8S9PCS6</accession>
<reference evidence="4" key="1">
    <citation type="submission" date="2019-12" db="EMBL/GenBank/DDBJ databases">
        <title>Genome sequencing and annotation of Brassica cretica.</title>
        <authorList>
            <person name="Studholme D.J."/>
            <person name="Sarris P."/>
        </authorList>
    </citation>
    <scope>NUCLEOTIDE SEQUENCE</scope>
    <source>
        <strain evidence="4">PFS-109/04</strain>
        <tissue evidence="4">Leaf</tissue>
    </source>
</reference>
<dbReference type="EC" id="4.1.1.19" evidence="3"/>
<keyword evidence="3" id="KW-0210">Decarboxylase</keyword>
<dbReference type="PANTHER" id="PTHR43295:SF10">
    <property type="entry name" value="ARGININE DECARBOXYLASE"/>
    <property type="match status" value="1"/>
</dbReference>
<comment type="cofactor">
    <cofactor evidence="3">
        <name>Mg(2+)</name>
        <dbReference type="ChEBI" id="CHEBI:18420"/>
    </cofactor>
</comment>
<dbReference type="EMBL" id="QGKX02001521">
    <property type="protein sequence ID" value="KAF3514858.1"/>
    <property type="molecule type" value="Genomic_DNA"/>
</dbReference>
<dbReference type="Proteomes" id="UP000712600">
    <property type="component" value="Unassembled WGS sequence"/>
</dbReference>
<comment type="similarity">
    <text evidence="3">Belongs to the Orn/Lys/Arg decarboxylase class-II family. SpeA subfamily.</text>
</comment>
<evidence type="ECO:0000256" key="1">
    <source>
        <dbReference type="ARBA" id="ARBA00001933"/>
    </source>
</evidence>
<comment type="catalytic activity">
    <reaction evidence="3">
        <text>L-arginine + H(+) = agmatine + CO2</text>
        <dbReference type="Rhea" id="RHEA:17641"/>
        <dbReference type="ChEBI" id="CHEBI:15378"/>
        <dbReference type="ChEBI" id="CHEBI:16526"/>
        <dbReference type="ChEBI" id="CHEBI:32682"/>
        <dbReference type="ChEBI" id="CHEBI:58145"/>
        <dbReference type="EC" id="4.1.1.19"/>
    </reaction>
</comment>
<organism evidence="4 5">
    <name type="scientific">Brassica cretica</name>
    <name type="common">Mustard</name>
    <dbReference type="NCBI Taxonomy" id="69181"/>
    <lineage>
        <taxon>Eukaryota</taxon>
        <taxon>Viridiplantae</taxon>
        <taxon>Streptophyta</taxon>
        <taxon>Embryophyta</taxon>
        <taxon>Tracheophyta</taxon>
        <taxon>Spermatophyta</taxon>
        <taxon>Magnoliopsida</taxon>
        <taxon>eudicotyledons</taxon>
        <taxon>Gunneridae</taxon>
        <taxon>Pentapetalae</taxon>
        <taxon>rosids</taxon>
        <taxon>malvids</taxon>
        <taxon>Brassicales</taxon>
        <taxon>Brassicaceae</taxon>
        <taxon>Brassiceae</taxon>
        <taxon>Brassica</taxon>
    </lineage>
</organism>
<dbReference type="GO" id="GO:0008792">
    <property type="term" value="F:arginine decarboxylase activity"/>
    <property type="evidence" value="ECO:0007669"/>
    <property type="project" value="UniProtKB-EC"/>
</dbReference>
<keyword evidence="3" id="KW-0460">Magnesium</keyword>
<dbReference type="InterPro" id="IPR002985">
    <property type="entry name" value="Arg_decrbxlase"/>
</dbReference>
<keyword evidence="3" id="KW-0745">Spermidine biosynthesis</keyword>
<dbReference type="GO" id="GO:0006527">
    <property type="term" value="P:L-arginine catabolic process"/>
    <property type="evidence" value="ECO:0007669"/>
    <property type="project" value="InterPro"/>
</dbReference>
<evidence type="ECO:0000256" key="3">
    <source>
        <dbReference type="RuleBase" id="RU003740"/>
    </source>
</evidence>
<dbReference type="GO" id="GO:0008295">
    <property type="term" value="P:spermidine biosynthetic process"/>
    <property type="evidence" value="ECO:0007669"/>
    <property type="project" value="UniProtKB-KW"/>
</dbReference>
<gene>
    <name evidence="4" type="ORF">F2Q69_00009558</name>
</gene>
<keyword evidence="3" id="KW-0456">Lyase</keyword>
<evidence type="ECO:0000256" key="2">
    <source>
        <dbReference type="ARBA" id="ARBA00022898"/>
    </source>
</evidence>
<keyword evidence="2 3" id="KW-0663">Pyridoxal phosphate</keyword>
<protein>
    <recommendedName>
        <fullName evidence="3">Arginine decarboxylase</fullName>
        <ecNumber evidence="3">4.1.1.19</ecNumber>
    </recommendedName>
</protein>
<name>A0A8S9PCS6_BRACR</name>
<comment type="cofactor">
    <cofactor evidence="1 3">
        <name>pyridoxal 5'-phosphate</name>
        <dbReference type="ChEBI" id="CHEBI:597326"/>
    </cofactor>
</comment>
<proteinExistence type="inferred from homology"/>